<keyword evidence="3" id="KW-1185">Reference proteome</keyword>
<organism evidence="2 3">
    <name type="scientific">Novosphingobium anseongense</name>
    <dbReference type="NCBI Taxonomy" id="3133436"/>
    <lineage>
        <taxon>Bacteria</taxon>
        <taxon>Pseudomonadati</taxon>
        <taxon>Pseudomonadota</taxon>
        <taxon>Alphaproteobacteria</taxon>
        <taxon>Sphingomonadales</taxon>
        <taxon>Sphingomonadaceae</taxon>
        <taxon>Novosphingobium</taxon>
    </lineage>
</organism>
<gene>
    <name evidence="2" type="ORF">WG901_15350</name>
</gene>
<feature type="domain" description="SnoaL-like" evidence="1">
    <location>
        <begin position="4"/>
        <end position="125"/>
    </location>
</feature>
<dbReference type="Proteomes" id="UP001361239">
    <property type="component" value="Unassembled WGS sequence"/>
</dbReference>
<dbReference type="RefSeq" id="WP_339587970.1">
    <property type="nucleotide sequence ID" value="NZ_JBBHJZ010000003.1"/>
</dbReference>
<dbReference type="InterPro" id="IPR037401">
    <property type="entry name" value="SnoaL-like"/>
</dbReference>
<comment type="caution">
    <text evidence="2">The sequence shown here is derived from an EMBL/GenBank/DDBJ whole genome shotgun (WGS) entry which is preliminary data.</text>
</comment>
<evidence type="ECO:0000313" key="2">
    <source>
        <dbReference type="EMBL" id="MEJ5978026.1"/>
    </source>
</evidence>
<evidence type="ECO:0000259" key="1">
    <source>
        <dbReference type="Pfam" id="PF13577"/>
    </source>
</evidence>
<dbReference type="InterPro" id="IPR032710">
    <property type="entry name" value="NTF2-like_dom_sf"/>
</dbReference>
<dbReference type="EMBL" id="JBBHJZ010000003">
    <property type="protein sequence ID" value="MEJ5978026.1"/>
    <property type="molecule type" value="Genomic_DNA"/>
</dbReference>
<dbReference type="CDD" id="cd00531">
    <property type="entry name" value="NTF2_like"/>
    <property type="match status" value="1"/>
</dbReference>
<reference evidence="2 3" key="1">
    <citation type="submission" date="2024-03" db="EMBL/GenBank/DDBJ databases">
        <authorList>
            <person name="Jo J.-H."/>
        </authorList>
    </citation>
    <scope>NUCLEOTIDE SEQUENCE [LARGE SCALE GENOMIC DNA]</scope>
    <source>
        <strain evidence="2 3">PS1R-30</strain>
    </source>
</reference>
<accession>A0ABU8RY63</accession>
<dbReference type="Gene3D" id="3.10.450.50">
    <property type="match status" value="1"/>
</dbReference>
<evidence type="ECO:0000313" key="3">
    <source>
        <dbReference type="Proteomes" id="UP001361239"/>
    </source>
</evidence>
<protein>
    <submittedName>
        <fullName evidence="2">Nuclear transport factor 2 family protein</fullName>
    </submittedName>
</protein>
<dbReference type="SUPFAM" id="SSF54427">
    <property type="entry name" value="NTF2-like"/>
    <property type="match status" value="1"/>
</dbReference>
<sequence length="133" mass="14774">MPVTTEDYVAIADHLARYCWHVDEGNEEGWIALWAEDAVFAGVTPEPVQGREALRQIVRMGQASGPGKTRHVAANLMCDYQGGRDRVHASYYNYVTNWADGAKMTVMAMSKAQLVRSGEGWLIQRQDSAMLVA</sequence>
<name>A0ABU8RY63_9SPHN</name>
<proteinExistence type="predicted"/>
<dbReference type="Pfam" id="PF13577">
    <property type="entry name" value="SnoaL_4"/>
    <property type="match status" value="1"/>
</dbReference>